<dbReference type="SUPFAM" id="SSF57667">
    <property type="entry name" value="beta-beta-alpha zinc fingers"/>
    <property type="match status" value="1"/>
</dbReference>
<dbReference type="GO" id="GO:0008270">
    <property type="term" value="F:zinc ion binding"/>
    <property type="evidence" value="ECO:0007669"/>
    <property type="project" value="UniProtKB-KW"/>
</dbReference>
<protein>
    <recommendedName>
        <fullName evidence="3">C2H2-type domain-containing protein</fullName>
    </recommendedName>
</protein>
<keyword evidence="1" id="KW-0479">Metal-binding</keyword>
<evidence type="ECO:0000259" key="3">
    <source>
        <dbReference type="PROSITE" id="PS50157"/>
    </source>
</evidence>
<dbReference type="InterPro" id="IPR036236">
    <property type="entry name" value="Znf_C2H2_sf"/>
</dbReference>
<gene>
    <name evidence="4" type="ORF">LUZ63_005775</name>
</gene>
<feature type="compositionally biased region" description="Low complexity" evidence="2">
    <location>
        <begin position="54"/>
        <end position="66"/>
    </location>
</feature>
<keyword evidence="1" id="KW-0863">Zinc-finger</keyword>
<dbReference type="PANTHER" id="PTHR47593">
    <property type="entry name" value="ZINC FINGER PROTEIN 4-LIKE"/>
    <property type="match status" value="1"/>
</dbReference>
<feature type="compositionally biased region" description="Polar residues" evidence="2">
    <location>
        <begin position="179"/>
        <end position="192"/>
    </location>
</feature>
<dbReference type="Proteomes" id="UP001151287">
    <property type="component" value="Unassembled WGS sequence"/>
</dbReference>
<evidence type="ECO:0000256" key="1">
    <source>
        <dbReference type="PROSITE-ProRule" id="PRU00042"/>
    </source>
</evidence>
<feature type="domain" description="C2H2-type" evidence="3">
    <location>
        <begin position="85"/>
        <end position="112"/>
    </location>
</feature>
<dbReference type="Gene3D" id="3.30.160.60">
    <property type="entry name" value="Classic Zinc Finger"/>
    <property type="match status" value="1"/>
</dbReference>
<dbReference type="OrthoDB" id="1933825at2759"/>
<keyword evidence="5" id="KW-1185">Reference proteome</keyword>
<name>A0A9Q0CNX8_9POAL</name>
<feature type="region of interest" description="Disordered" evidence="2">
    <location>
        <begin position="179"/>
        <end position="203"/>
    </location>
</feature>
<dbReference type="AlphaFoldDB" id="A0A9Q0CNX8"/>
<dbReference type="PROSITE" id="PS00028">
    <property type="entry name" value="ZINC_FINGER_C2H2_1"/>
    <property type="match status" value="1"/>
</dbReference>
<evidence type="ECO:0000313" key="5">
    <source>
        <dbReference type="Proteomes" id="UP001151287"/>
    </source>
</evidence>
<dbReference type="InterPro" id="IPR013087">
    <property type="entry name" value="Znf_C2H2_type"/>
</dbReference>
<dbReference type="InterPro" id="IPR053266">
    <property type="entry name" value="Zinc_finger_protein_7"/>
</dbReference>
<evidence type="ECO:0000256" key="2">
    <source>
        <dbReference type="SAM" id="MobiDB-lite"/>
    </source>
</evidence>
<organism evidence="4 5">
    <name type="scientific">Rhynchospora breviuscula</name>
    <dbReference type="NCBI Taxonomy" id="2022672"/>
    <lineage>
        <taxon>Eukaryota</taxon>
        <taxon>Viridiplantae</taxon>
        <taxon>Streptophyta</taxon>
        <taxon>Embryophyta</taxon>
        <taxon>Tracheophyta</taxon>
        <taxon>Spermatophyta</taxon>
        <taxon>Magnoliopsida</taxon>
        <taxon>Liliopsida</taxon>
        <taxon>Poales</taxon>
        <taxon>Cyperaceae</taxon>
        <taxon>Cyperoideae</taxon>
        <taxon>Rhynchosporeae</taxon>
        <taxon>Rhynchospora</taxon>
    </lineage>
</organism>
<feature type="compositionally biased region" description="Basic and acidic residues" evidence="2">
    <location>
        <begin position="193"/>
        <end position="203"/>
    </location>
</feature>
<reference evidence="4" key="1">
    <citation type="journal article" date="2022" name="Cell">
        <title>Repeat-based holocentromeres influence genome architecture and karyotype evolution.</title>
        <authorList>
            <person name="Hofstatter P.G."/>
            <person name="Thangavel G."/>
            <person name="Lux T."/>
            <person name="Neumann P."/>
            <person name="Vondrak T."/>
            <person name="Novak P."/>
            <person name="Zhang M."/>
            <person name="Costa L."/>
            <person name="Castellani M."/>
            <person name="Scott A."/>
            <person name="Toegelov H."/>
            <person name="Fuchs J."/>
            <person name="Mata-Sucre Y."/>
            <person name="Dias Y."/>
            <person name="Vanzela A.L.L."/>
            <person name="Huettel B."/>
            <person name="Almeida C.C.S."/>
            <person name="Simkova H."/>
            <person name="Souza G."/>
            <person name="Pedrosa-Harand A."/>
            <person name="Macas J."/>
            <person name="Mayer K.F.X."/>
            <person name="Houben A."/>
            <person name="Marques A."/>
        </authorList>
    </citation>
    <scope>NUCLEOTIDE SEQUENCE</scope>
    <source>
        <strain evidence="4">RhyBre1mFocal</strain>
    </source>
</reference>
<evidence type="ECO:0000313" key="4">
    <source>
        <dbReference type="EMBL" id="KAJ1697263.1"/>
    </source>
</evidence>
<sequence>MNKSNADTSTEDISDVTSHVASNISHMQDQFLALPKSVSHTIDLSLSLCKTTKEPTSTSDESSTDTNAPNTSDELAPGHKQSKVFSCNFCQRKFFSSQALGGHQNAHKRERSIARRRMSTFPYAYPTNIASLPLHGSILYSPLGIEAHSLVTQPVPVPVPFFMEEEGFGLHWPGSYRENSNYERNTNGNGTSKGEEPDLTLRL</sequence>
<dbReference type="EMBL" id="JAMQYH010000002">
    <property type="protein sequence ID" value="KAJ1697263.1"/>
    <property type="molecule type" value="Genomic_DNA"/>
</dbReference>
<comment type="caution">
    <text evidence="4">The sequence shown here is derived from an EMBL/GenBank/DDBJ whole genome shotgun (WGS) entry which is preliminary data.</text>
</comment>
<feature type="region of interest" description="Disordered" evidence="2">
    <location>
        <begin position="52"/>
        <end position="78"/>
    </location>
</feature>
<keyword evidence="1" id="KW-0862">Zinc</keyword>
<dbReference type="PROSITE" id="PS50157">
    <property type="entry name" value="ZINC_FINGER_C2H2_2"/>
    <property type="match status" value="1"/>
</dbReference>
<dbReference type="PANTHER" id="PTHR47593:SF8">
    <property type="entry name" value="OS12G0581900 PROTEIN"/>
    <property type="match status" value="1"/>
</dbReference>
<accession>A0A9Q0CNX8</accession>
<proteinExistence type="predicted"/>